<feature type="compositionally biased region" description="Basic and acidic residues" evidence="4">
    <location>
        <begin position="117"/>
        <end position="138"/>
    </location>
</feature>
<dbReference type="EMBL" id="JBCAWK010000006">
    <property type="protein sequence ID" value="KAK8854897.1"/>
    <property type="molecule type" value="Genomic_DNA"/>
</dbReference>
<evidence type="ECO:0000313" key="5">
    <source>
        <dbReference type="EMBL" id="KAK8854897.1"/>
    </source>
</evidence>
<comment type="similarity">
    <text evidence="3">Belongs to the UreF family.</text>
</comment>
<dbReference type="InterPro" id="IPR002639">
    <property type="entry name" value="UreF"/>
</dbReference>
<dbReference type="RefSeq" id="XP_066803135.1">
    <property type="nucleotide sequence ID" value="XM_066946743.1"/>
</dbReference>
<dbReference type="Proteomes" id="UP001388673">
    <property type="component" value="Unassembled WGS sequence"/>
</dbReference>
<dbReference type="GO" id="GO:0016151">
    <property type="term" value="F:nickel cation binding"/>
    <property type="evidence" value="ECO:0007669"/>
    <property type="project" value="InterPro"/>
</dbReference>
<comment type="caution">
    <text evidence="5">The sequence shown here is derived from an EMBL/GenBank/DDBJ whole genome shotgun (WGS) entry which is preliminary data.</text>
</comment>
<dbReference type="AlphaFoldDB" id="A0AAW0YMZ5"/>
<evidence type="ECO:0000256" key="2">
    <source>
        <dbReference type="ARBA" id="ARBA00023186"/>
    </source>
</evidence>
<evidence type="ECO:0008006" key="7">
    <source>
        <dbReference type="Google" id="ProtNLM"/>
    </source>
</evidence>
<evidence type="ECO:0000256" key="1">
    <source>
        <dbReference type="ARBA" id="ARBA00022988"/>
    </source>
</evidence>
<keyword evidence="2" id="KW-0143">Chaperone</keyword>
<protein>
    <recommendedName>
        <fullName evidence="7">Impact N-terminal domain-containing protein</fullName>
    </recommendedName>
</protein>
<evidence type="ECO:0000256" key="4">
    <source>
        <dbReference type="SAM" id="MobiDB-lite"/>
    </source>
</evidence>
<dbReference type="PANTHER" id="PTHR33620">
    <property type="entry name" value="UREASE ACCESSORY PROTEIN F"/>
    <property type="match status" value="1"/>
</dbReference>
<evidence type="ECO:0000313" key="6">
    <source>
        <dbReference type="Proteomes" id="UP001388673"/>
    </source>
</evidence>
<dbReference type="KEGG" id="kne:92180894"/>
<feature type="region of interest" description="Disordered" evidence="4">
    <location>
        <begin position="49"/>
        <end position="72"/>
    </location>
</feature>
<feature type="compositionally biased region" description="Low complexity" evidence="4">
    <location>
        <begin position="49"/>
        <end position="64"/>
    </location>
</feature>
<feature type="region of interest" description="Disordered" evidence="4">
    <location>
        <begin position="203"/>
        <end position="224"/>
    </location>
</feature>
<dbReference type="GeneID" id="92180894"/>
<name>A0AAW0YMZ5_9TREE</name>
<accession>A0AAW0YMZ5</accession>
<gene>
    <name evidence="5" type="ORF">IAR55_003636</name>
</gene>
<dbReference type="Pfam" id="PF01730">
    <property type="entry name" value="UreF"/>
    <property type="match status" value="1"/>
</dbReference>
<feature type="compositionally biased region" description="Basic and acidic residues" evidence="4">
    <location>
        <begin position="206"/>
        <end position="224"/>
    </location>
</feature>
<dbReference type="Gene3D" id="1.10.4190.10">
    <property type="entry name" value="Urease accessory protein UreF"/>
    <property type="match status" value="1"/>
</dbReference>
<dbReference type="InterPro" id="IPR038277">
    <property type="entry name" value="UreF_sf"/>
</dbReference>
<feature type="region of interest" description="Disordered" evidence="4">
    <location>
        <begin position="117"/>
        <end position="146"/>
    </location>
</feature>
<reference evidence="5 6" key="1">
    <citation type="journal article" date="2024" name="bioRxiv">
        <title>Comparative genomics of Cryptococcus and Kwoniella reveals pathogenesis evolution and contrasting karyotype dynamics via intercentromeric recombination or chromosome fusion.</title>
        <authorList>
            <person name="Coelho M.A."/>
            <person name="David-Palma M."/>
            <person name="Shea T."/>
            <person name="Bowers K."/>
            <person name="McGinley-Smith S."/>
            <person name="Mohammad A.W."/>
            <person name="Gnirke A."/>
            <person name="Yurkov A.M."/>
            <person name="Nowrousian M."/>
            <person name="Sun S."/>
            <person name="Cuomo C.A."/>
            <person name="Heitman J."/>
        </authorList>
    </citation>
    <scope>NUCLEOTIDE SEQUENCE [LARGE SCALE GENOMIC DNA]</scope>
    <source>
        <strain evidence="5 6">CBS 13917</strain>
    </source>
</reference>
<evidence type="ECO:0000256" key="3">
    <source>
        <dbReference type="ARBA" id="ARBA00046339"/>
    </source>
</evidence>
<keyword evidence="1" id="KW-0996">Nickel insertion</keyword>
<organism evidence="5 6">
    <name type="scientific">Kwoniella newhampshirensis</name>
    <dbReference type="NCBI Taxonomy" id="1651941"/>
    <lineage>
        <taxon>Eukaryota</taxon>
        <taxon>Fungi</taxon>
        <taxon>Dikarya</taxon>
        <taxon>Basidiomycota</taxon>
        <taxon>Agaricomycotina</taxon>
        <taxon>Tremellomycetes</taxon>
        <taxon>Tremellales</taxon>
        <taxon>Cryptococcaceae</taxon>
        <taxon>Kwoniella</taxon>
    </lineage>
</organism>
<sequence>MSPSTTPHPSPQELHLLYVLLDSNLPTGGFVSSSGLESYAKHGFLSSTTYSSSSSSTLPPNGSGQKQGKGSGSKVGVLNGVVEFASAEVANFGSTTGGFVRDAWGMVDHGLNLAKANRDDKGKGKEEVDGTRDHHQKAEEEEEMGSSVLDRIVGNITALDRYHEATLLSHVARRSSKAQGVAMLTLFTRGLSKPVGLYQDNDIEDERDHDQEQRGSGAEDTKMVVGEDKGAIGSGMDGEDEVLAKDIVDAYKKTIRKGESPGHLAVCYGVIARAMALSLDRAIHLHLFLHARSLLSSAVRLNLIGPYASSQLLLHPFRQIIDTEVKEIKQRSEGDMFRNQSVSYDGGHPATMHHGHGEEVFWAWTEEAERGPATTWPLGEVLTGRHDLQHSRIFNS</sequence>
<proteinExistence type="inferred from homology"/>
<dbReference type="PANTHER" id="PTHR33620:SF1">
    <property type="entry name" value="UREASE ACCESSORY PROTEIN F"/>
    <property type="match status" value="1"/>
</dbReference>
<keyword evidence="6" id="KW-1185">Reference proteome</keyword>